<evidence type="ECO:0000313" key="1">
    <source>
        <dbReference type="EMBL" id="KAH3889953.1"/>
    </source>
</evidence>
<keyword evidence="2" id="KW-1185">Reference proteome</keyword>
<dbReference type="Proteomes" id="UP000828390">
    <property type="component" value="Unassembled WGS sequence"/>
</dbReference>
<organism evidence="1 2">
    <name type="scientific">Dreissena polymorpha</name>
    <name type="common">Zebra mussel</name>
    <name type="synonym">Mytilus polymorpha</name>
    <dbReference type="NCBI Taxonomy" id="45954"/>
    <lineage>
        <taxon>Eukaryota</taxon>
        <taxon>Metazoa</taxon>
        <taxon>Spiralia</taxon>
        <taxon>Lophotrochozoa</taxon>
        <taxon>Mollusca</taxon>
        <taxon>Bivalvia</taxon>
        <taxon>Autobranchia</taxon>
        <taxon>Heteroconchia</taxon>
        <taxon>Euheterodonta</taxon>
        <taxon>Imparidentia</taxon>
        <taxon>Neoheterodontei</taxon>
        <taxon>Myida</taxon>
        <taxon>Dreissenoidea</taxon>
        <taxon>Dreissenidae</taxon>
        <taxon>Dreissena</taxon>
    </lineage>
</organism>
<reference evidence="1" key="2">
    <citation type="submission" date="2020-11" db="EMBL/GenBank/DDBJ databases">
        <authorList>
            <person name="McCartney M.A."/>
            <person name="Auch B."/>
            <person name="Kono T."/>
            <person name="Mallez S."/>
            <person name="Becker A."/>
            <person name="Gohl D.M."/>
            <person name="Silverstein K.A.T."/>
            <person name="Koren S."/>
            <person name="Bechman K.B."/>
            <person name="Herman A."/>
            <person name="Abrahante J.E."/>
            <person name="Garbe J."/>
        </authorList>
    </citation>
    <scope>NUCLEOTIDE SEQUENCE</scope>
    <source>
        <strain evidence="1">Duluth1</strain>
        <tissue evidence="1">Whole animal</tissue>
    </source>
</reference>
<reference evidence="1" key="1">
    <citation type="journal article" date="2019" name="bioRxiv">
        <title>The Genome of the Zebra Mussel, Dreissena polymorpha: A Resource for Invasive Species Research.</title>
        <authorList>
            <person name="McCartney M.A."/>
            <person name="Auch B."/>
            <person name="Kono T."/>
            <person name="Mallez S."/>
            <person name="Zhang Y."/>
            <person name="Obille A."/>
            <person name="Becker A."/>
            <person name="Abrahante J.E."/>
            <person name="Garbe J."/>
            <person name="Badalamenti J.P."/>
            <person name="Herman A."/>
            <person name="Mangelson H."/>
            <person name="Liachko I."/>
            <person name="Sullivan S."/>
            <person name="Sone E.D."/>
            <person name="Koren S."/>
            <person name="Silverstein K.A.T."/>
            <person name="Beckman K.B."/>
            <person name="Gohl D.M."/>
        </authorList>
    </citation>
    <scope>NUCLEOTIDE SEQUENCE</scope>
    <source>
        <strain evidence="1">Duluth1</strain>
        <tissue evidence="1">Whole animal</tissue>
    </source>
</reference>
<accession>A0A9D4N590</accession>
<gene>
    <name evidence="1" type="ORF">DPMN_014020</name>
</gene>
<sequence>MYLKRLKLQLLQLGQARQQKSVTSSDRKDHILEALFTKRTETIVGLAQTDRTDRPTDQQTGQKQYVPHYYSRPDNRSVSLRIEWEEEELVNLINESYPAAAETVVATEADEEEETIIQVNKWGKNIFQKIEIKSSMMPTPVPKICLPAVRREGYIYPALLRGDKEIAKQNGPLLVKLHHCQEVMAIAQAMCRPFTFHQLVTCSMKGATTTTGSPRPSLPAAERNAIIDVIAKTFDKPLVDVEEKMRGCLRHLRLMHNVSPAAATEETTNEDMLLDADFWCCIRYKDDGVLKVRRKEELVPELDQKRCGTTLVLGEACRQLNIGTVSFTLPM</sequence>
<protein>
    <submittedName>
        <fullName evidence="1">Uncharacterized protein</fullName>
    </submittedName>
</protein>
<evidence type="ECO:0000313" key="2">
    <source>
        <dbReference type="Proteomes" id="UP000828390"/>
    </source>
</evidence>
<dbReference type="EMBL" id="JAIWYP010000001">
    <property type="protein sequence ID" value="KAH3889953.1"/>
    <property type="molecule type" value="Genomic_DNA"/>
</dbReference>
<name>A0A9D4N590_DREPO</name>
<dbReference type="AlphaFoldDB" id="A0A9D4N590"/>
<proteinExistence type="predicted"/>
<comment type="caution">
    <text evidence="1">The sequence shown here is derived from an EMBL/GenBank/DDBJ whole genome shotgun (WGS) entry which is preliminary data.</text>
</comment>